<gene>
    <name evidence="4" type="ORF">EVEC_LOCUS9338</name>
</gene>
<dbReference type="EMBL" id="UXUI01009971">
    <property type="protein sequence ID" value="VDD94587.1"/>
    <property type="molecule type" value="Genomic_DNA"/>
</dbReference>
<evidence type="ECO:0000256" key="2">
    <source>
        <dbReference type="SAM" id="SignalP"/>
    </source>
</evidence>
<dbReference type="STRING" id="51028.A0A0N4VGP2"/>
<sequence>MKAISTLAVVLLVVSTAFGSAPATAASVLEDCTATNPTANAGCTTLFPTPATDCATGDQTVVKLCPFTCGNCAAYKSCSDTGVLNCTALVAGGLCKSKSPSILTMVTQNCPSSCGLCTNGLNINAAFCVAETKLSKSYILNGKMLYQFMTETCPSTCNRCPSSGAASGSTSASSHLQKIEDSAAKLTCTSYIYNGYCRSTSWSEAQKRATCARTCQLC</sequence>
<reference evidence="6" key="1">
    <citation type="submission" date="2017-02" db="UniProtKB">
        <authorList>
            <consortium name="WormBaseParasite"/>
        </authorList>
    </citation>
    <scope>IDENTIFICATION</scope>
</reference>
<keyword evidence="2" id="KW-0732">Signal</keyword>
<comment type="caution">
    <text evidence="1">Lacks conserved residue(s) required for the propagation of feature annotation.</text>
</comment>
<accession>A0A0N4VGP2</accession>
<dbReference type="Proteomes" id="UP000274131">
    <property type="component" value="Unassembled WGS sequence"/>
</dbReference>
<evidence type="ECO:0000313" key="4">
    <source>
        <dbReference type="EMBL" id="VDD94587.1"/>
    </source>
</evidence>
<protein>
    <submittedName>
        <fullName evidence="6">ShKT domain-containing protein</fullName>
    </submittedName>
</protein>
<reference evidence="4 5" key="2">
    <citation type="submission" date="2018-10" db="EMBL/GenBank/DDBJ databases">
        <authorList>
            <consortium name="Pathogen Informatics"/>
        </authorList>
    </citation>
    <scope>NUCLEOTIDE SEQUENCE [LARGE SCALE GENOMIC DNA]</scope>
</reference>
<dbReference type="PROSITE" id="PS51670">
    <property type="entry name" value="SHKT"/>
    <property type="match status" value="1"/>
</dbReference>
<dbReference type="PANTHER" id="PTHR21724:SF109">
    <property type="entry name" value="SHKT DOMAIN-CONTAINING PROTEIN"/>
    <property type="match status" value="1"/>
</dbReference>
<dbReference type="AlphaFoldDB" id="A0A0N4VGP2"/>
<name>A0A0N4VGP2_ENTVE</name>
<evidence type="ECO:0000313" key="5">
    <source>
        <dbReference type="Proteomes" id="UP000274131"/>
    </source>
</evidence>
<dbReference type="InterPro" id="IPR003582">
    <property type="entry name" value="ShKT_dom"/>
</dbReference>
<dbReference type="WBParaSite" id="EVEC_0000997401-mRNA-1">
    <property type="protein sequence ID" value="EVEC_0000997401-mRNA-1"/>
    <property type="gene ID" value="EVEC_0000997401"/>
</dbReference>
<evidence type="ECO:0000313" key="6">
    <source>
        <dbReference type="WBParaSite" id="EVEC_0000997401-mRNA-1"/>
    </source>
</evidence>
<keyword evidence="5" id="KW-1185">Reference proteome</keyword>
<feature type="chain" id="PRO_5043122919" evidence="2">
    <location>
        <begin position="20"/>
        <end position="218"/>
    </location>
</feature>
<dbReference type="OrthoDB" id="5813795at2759"/>
<feature type="domain" description="ShKT" evidence="3">
    <location>
        <begin position="78"/>
        <end position="117"/>
    </location>
</feature>
<dbReference type="Gene3D" id="1.10.10.1940">
    <property type="match status" value="1"/>
</dbReference>
<dbReference type="Pfam" id="PF01549">
    <property type="entry name" value="ShK"/>
    <property type="match status" value="3"/>
</dbReference>
<evidence type="ECO:0000256" key="1">
    <source>
        <dbReference type="PROSITE-ProRule" id="PRU01005"/>
    </source>
</evidence>
<evidence type="ECO:0000259" key="3">
    <source>
        <dbReference type="PROSITE" id="PS51670"/>
    </source>
</evidence>
<dbReference type="PANTHER" id="PTHR21724">
    <property type="entry name" value="SHKT DOMAIN-CONTAINING PROTEIN"/>
    <property type="match status" value="1"/>
</dbReference>
<dbReference type="SMART" id="SM00254">
    <property type="entry name" value="ShKT"/>
    <property type="match status" value="2"/>
</dbReference>
<feature type="signal peptide" evidence="2">
    <location>
        <begin position="1"/>
        <end position="19"/>
    </location>
</feature>
<organism evidence="6">
    <name type="scientific">Enterobius vermicularis</name>
    <name type="common">Human pinworm</name>
    <dbReference type="NCBI Taxonomy" id="51028"/>
    <lineage>
        <taxon>Eukaryota</taxon>
        <taxon>Metazoa</taxon>
        <taxon>Ecdysozoa</taxon>
        <taxon>Nematoda</taxon>
        <taxon>Chromadorea</taxon>
        <taxon>Rhabditida</taxon>
        <taxon>Spirurina</taxon>
        <taxon>Oxyuridomorpha</taxon>
        <taxon>Oxyuroidea</taxon>
        <taxon>Oxyuridae</taxon>
        <taxon>Enterobius</taxon>
    </lineage>
</organism>
<proteinExistence type="predicted"/>